<dbReference type="EMBL" id="FUWS01000021">
    <property type="protein sequence ID" value="SKA38902.1"/>
    <property type="molecule type" value="Genomic_DNA"/>
</dbReference>
<keyword evidence="4" id="KW-1185">Reference proteome</keyword>
<organism evidence="3 4">
    <name type="scientific">Marinactinospora thermotolerans DSM 45154</name>
    <dbReference type="NCBI Taxonomy" id="1122192"/>
    <lineage>
        <taxon>Bacteria</taxon>
        <taxon>Bacillati</taxon>
        <taxon>Actinomycetota</taxon>
        <taxon>Actinomycetes</taxon>
        <taxon>Streptosporangiales</taxon>
        <taxon>Nocardiopsidaceae</taxon>
        <taxon>Marinactinospora</taxon>
    </lineage>
</organism>
<evidence type="ECO:0000313" key="3">
    <source>
        <dbReference type="EMBL" id="SKA38902.1"/>
    </source>
</evidence>
<protein>
    <submittedName>
        <fullName evidence="3">Nucleotide-binding universal stress protein, UspA family</fullName>
    </submittedName>
</protein>
<name>A0A1T4TEL1_9ACTN</name>
<dbReference type="STRING" id="1122192.SAMN02745673_04887"/>
<dbReference type="OrthoDB" id="3174546at2"/>
<dbReference type="InterPro" id="IPR006015">
    <property type="entry name" value="Universal_stress_UspA"/>
</dbReference>
<dbReference type="PRINTS" id="PR01438">
    <property type="entry name" value="UNVRSLSTRESS"/>
</dbReference>
<gene>
    <name evidence="3" type="ORF">SAMN02745673_04887</name>
</gene>
<dbReference type="Pfam" id="PF00582">
    <property type="entry name" value="Usp"/>
    <property type="match status" value="2"/>
</dbReference>
<feature type="domain" description="UspA" evidence="2">
    <location>
        <begin position="10"/>
        <end position="150"/>
    </location>
</feature>
<sequence>MNDASGVRWVIVGVDGSDSSRYALEWSAHEAQLRGLGLRIVAAAQAPEREGPFGDLLRRRDEEQSSLLRDAQALLDYAREWILRIYPELTVDTLLAEKRPAEALLEAASAPGAAAVVVGSRGLGSIASALVGSVGVDLAAHAPVPVVILPKKHETAQGVRGRVIVGVDGSEKGQRAIAFAFAEAARRGARLVALSAWQPMTAFASTMGPIPGEVFDDESVEQATRTALDEALAPARAEHPEVEVEPKTVRAHPVVALLEEACPADLIVVGSRGRGGFAGLLLGSVSQAVLHGATGPVAIVR</sequence>
<dbReference type="Proteomes" id="UP000190637">
    <property type="component" value="Unassembled WGS sequence"/>
</dbReference>
<reference evidence="3 4" key="1">
    <citation type="submission" date="2017-02" db="EMBL/GenBank/DDBJ databases">
        <authorList>
            <person name="Peterson S.W."/>
        </authorList>
    </citation>
    <scope>NUCLEOTIDE SEQUENCE [LARGE SCALE GENOMIC DNA]</scope>
    <source>
        <strain evidence="3 4">DSM 45154</strain>
    </source>
</reference>
<dbReference type="RefSeq" id="WP_078764098.1">
    <property type="nucleotide sequence ID" value="NZ_FUWS01000021.1"/>
</dbReference>
<accession>A0A1T4TEL1</accession>
<dbReference type="InterPro" id="IPR006016">
    <property type="entry name" value="UspA"/>
</dbReference>
<dbReference type="InterPro" id="IPR014729">
    <property type="entry name" value="Rossmann-like_a/b/a_fold"/>
</dbReference>
<evidence type="ECO:0000256" key="1">
    <source>
        <dbReference type="ARBA" id="ARBA00008791"/>
    </source>
</evidence>
<dbReference type="AlphaFoldDB" id="A0A1T4TEL1"/>
<proteinExistence type="inferred from homology"/>
<feature type="domain" description="UspA" evidence="2">
    <location>
        <begin position="162"/>
        <end position="301"/>
    </location>
</feature>
<dbReference type="SUPFAM" id="SSF52402">
    <property type="entry name" value="Adenine nucleotide alpha hydrolases-like"/>
    <property type="match status" value="2"/>
</dbReference>
<dbReference type="Gene3D" id="3.40.50.620">
    <property type="entry name" value="HUPs"/>
    <property type="match status" value="2"/>
</dbReference>
<dbReference type="PANTHER" id="PTHR31964:SF113">
    <property type="entry name" value="USPA DOMAIN-CONTAINING PROTEIN"/>
    <property type="match status" value="1"/>
</dbReference>
<dbReference type="PANTHER" id="PTHR31964">
    <property type="entry name" value="ADENINE NUCLEOTIDE ALPHA HYDROLASES-LIKE SUPERFAMILY PROTEIN"/>
    <property type="match status" value="1"/>
</dbReference>
<evidence type="ECO:0000259" key="2">
    <source>
        <dbReference type="Pfam" id="PF00582"/>
    </source>
</evidence>
<comment type="similarity">
    <text evidence="1">Belongs to the universal stress protein A family.</text>
</comment>
<evidence type="ECO:0000313" key="4">
    <source>
        <dbReference type="Proteomes" id="UP000190637"/>
    </source>
</evidence>